<dbReference type="GO" id="GO:0044716">
    <property type="term" value="F:8-oxo-GDP phosphatase activity"/>
    <property type="evidence" value="ECO:0007669"/>
    <property type="project" value="TreeGrafter"/>
</dbReference>
<dbReference type="Proteomes" id="UP000529783">
    <property type="component" value="Unassembled WGS sequence"/>
</dbReference>
<evidence type="ECO:0000259" key="5">
    <source>
        <dbReference type="PROSITE" id="PS51462"/>
    </source>
</evidence>
<comment type="caution">
    <text evidence="6">The sequence shown here is derived from an EMBL/GenBank/DDBJ whole genome shotgun (WGS) entry which is preliminary data.</text>
</comment>
<evidence type="ECO:0000256" key="1">
    <source>
        <dbReference type="ARBA" id="ARBA00001946"/>
    </source>
</evidence>
<dbReference type="InterPro" id="IPR015797">
    <property type="entry name" value="NUDIX_hydrolase-like_dom_sf"/>
</dbReference>
<dbReference type="GO" id="GO:0006281">
    <property type="term" value="P:DNA repair"/>
    <property type="evidence" value="ECO:0007669"/>
    <property type="project" value="InterPro"/>
</dbReference>
<name>A0A7Y9EIJ0_9ACTN</name>
<dbReference type="PANTHER" id="PTHR47707:SF2">
    <property type="entry name" value="CTP PYROPHOSPHOHYDROLASE"/>
    <property type="match status" value="1"/>
</dbReference>
<dbReference type="PANTHER" id="PTHR47707">
    <property type="entry name" value="8-OXO-DGTP DIPHOSPHATASE"/>
    <property type="match status" value="1"/>
</dbReference>
<dbReference type="GO" id="GO:0008413">
    <property type="term" value="F:8-oxo-7,8-dihydroguanosine triphosphate pyrophosphatase activity"/>
    <property type="evidence" value="ECO:0007669"/>
    <property type="project" value="TreeGrafter"/>
</dbReference>
<accession>A0A7Y9EIJ0</accession>
<dbReference type="PROSITE" id="PS00893">
    <property type="entry name" value="NUDIX_BOX"/>
    <property type="match status" value="1"/>
</dbReference>
<evidence type="ECO:0000313" key="7">
    <source>
        <dbReference type="Proteomes" id="UP000529783"/>
    </source>
</evidence>
<dbReference type="GO" id="GO:0044715">
    <property type="term" value="F:8-oxo-dGDP phosphatase activity"/>
    <property type="evidence" value="ECO:0007669"/>
    <property type="project" value="TreeGrafter"/>
</dbReference>
<evidence type="ECO:0000313" key="6">
    <source>
        <dbReference type="EMBL" id="NYD48446.1"/>
    </source>
</evidence>
<reference evidence="6 7" key="1">
    <citation type="submission" date="2020-07" db="EMBL/GenBank/DDBJ databases">
        <title>Sequencing the genomes of 1000 actinobacteria strains.</title>
        <authorList>
            <person name="Klenk H.-P."/>
        </authorList>
    </citation>
    <scope>NUCLEOTIDE SEQUENCE [LARGE SCALE GENOMIC DNA]</scope>
    <source>
        <strain evidence="6 7">DSM 40398</strain>
    </source>
</reference>
<dbReference type="InterPro" id="IPR000086">
    <property type="entry name" value="NUDIX_hydrolase_dom"/>
</dbReference>
<dbReference type="Pfam" id="PF00293">
    <property type="entry name" value="NUDIX"/>
    <property type="match status" value="1"/>
</dbReference>
<keyword evidence="7" id="KW-1185">Reference proteome</keyword>
<dbReference type="EC" id="3.6.1.55" evidence="6"/>
<evidence type="ECO:0000256" key="4">
    <source>
        <dbReference type="ARBA" id="ARBA00022842"/>
    </source>
</evidence>
<gene>
    <name evidence="6" type="ORF">BJY14_004429</name>
</gene>
<evidence type="ECO:0000256" key="2">
    <source>
        <dbReference type="ARBA" id="ARBA00005582"/>
    </source>
</evidence>
<dbReference type="SUPFAM" id="SSF55811">
    <property type="entry name" value="Nudix"/>
    <property type="match status" value="1"/>
</dbReference>
<dbReference type="InterPro" id="IPR020084">
    <property type="entry name" value="NUDIX_hydrolase_CS"/>
</dbReference>
<feature type="domain" description="Nudix hydrolase" evidence="5">
    <location>
        <begin position="21"/>
        <end position="153"/>
    </location>
</feature>
<dbReference type="PROSITE" id="PS51462">
    <property type="entry name" value="NUDIX"/>
    <property type="match status" value="1"/>
</dbReference>
<dbReference type="EMBL" id="JACCBA010000001">
    <property type="protein sequence ID" value="NYD48446.1"/>
    <property type="molecule type" value="Genomic_DNA"/>
</dbReference>
<dbReference type="InterPro" id="IPR047127">
    <property type="entry name" value="MutT-like"/>
</dbReference>
<keyword evidence="3 6" id="KW-0378">Hydrolase</keyword>
<dbReference type="AlphaFoldDB" id="A0A7Y9EIJ0"/>
<protein>
    <submittedName>
        <fullName evidence="6">8-oxo-dGTP diphosphatase</fullName>
        <ecNumber evidence="6">3.6.1.55</ecNumber>
    </submittedName>
</protein>
<proteinExistence type="inferred from homology"/>
<dbReference type="GO" id="GO:0035539">
    <property type="term" value="F:8-oxo-7,8-dihydrodeoxyguanosine triphosphate pyrophosphatase activity"/>
    <property type="evidence" value="ECO:0007669"/>
    <property type="project" value="UniProtKB-EC"/>
</dbReference>
<comment type="cofactor">
    <cofactor evidence="1">
        <name>Mg(2+)</name>
        <dbReference type="ChEBI" id="CHEBI:18420"/>
    </cofactor>
</comment>
<keyword evidence="4" id="KW-0460">Magnesium</keyword>
<dbReference type="Gene3D" id="3.90.79.10">
    <property type="entry name" value="Nucleoside Triphosphate Pyrophosphohydrolase"/>
    <property type="match status" value="1"/>
</dbReference>
<dbReference type="RefSeq" id="WP_312879350.1">
    <property type="nucleotide sequence ID" value="NZ_JACCBA010000001.1"/>
</dbReference>
<organism evidence="6 7">
    <name type="scientific">Actinomadura luteofluorescens</name>
    <dbReference type="NCBI Taxonomy" id="46163"/>
    <lineage>
        <taxon>Bacteria</taxon>
        <taxon>Bacillati</taxon>
        <taxon>Actinomycetota</taxon>
        <taxon>Actinomycetes</taxon>
        <taxon>Streptosporangiales</taxon>
        <taxon>Thermomonosporaceae</taxon>
        <taxon>Actinomadura</taxon>
    </lineage>
</organism>
<evidence type="ECO:0000256" key="3">
    <source>
        <dbReference type="ARBA" id="ARBA00022801"/>
    </source>
</evidence>
<sequence length="166" mass="18287">MTTASGLDIQRLHADADHDGITKLVVGAIVHADDQVLILRRSAEDTFMAGIEELPSGGVESGENLLTALERELAEEIGWTGQLVLDPGFVTHFDYTSGSGRKARQYTFGVPHHGQSIVLSTEHTAYRWLRPADLNDSDVTEETARAILEWTASCPWQQSSTKVRRD</sequence>
<comment type="similarity">
    <text evidence="2">Belongs to the Nudix hydrolase family.</text>
</comment>